<keyword evidence="2" id="KW-1185">Reference proteome</keyword>
<comment type="caution">
    <text evidence="1">The sequence shown here is derived from an EMBL/GenBank/DDBJ whole genome shotgun (WGS) entry which is preliminary data.</text>
</comment>
<reference evidence="1 2" key="1">
    <citation type="journal article" date="2024" name="G3 (Bethesda)">
        <title>Genome assembly of Hibiscus sabdariffa L. provides insights into metabolisms of medicinal natural products.</title>
        <authorList>
            <person name="Kim T."/>
        </authorList>
    </citation>
    <scope>NUCLEOTIDE SEQUENCE [LARGE SCALE GENOMIC DNA]</scope>
    <source>
        <strain evidence="1">TK-2024</strain>
        <tissue evidence="1">Old leaves</tissue>
    </source>
</reference>
<protein>
    <submittedName>
        <fullName evidence="1">Uncharacterized protein</fullName>
    </submittedName>
</protein>
<dbReference type="EMBL" id="JBBPBN010001056">
    <property type="protein sequence ID" value="KAK8480281.1"/>
    <property type="molecule type" value="Genomic_DNA"/>
</dbReference>
<evidence type="ECO:0000313" key="2">
    <source>
        <dbReference type="Proteomes" id="UP001396334"/>
    </source>
</evidence>
<sequence length="115" mass="12947">MLLDSKPFVLVLVSDAFLIAYASTVTYHGQSLTVILQNSFFPQQVLARNIRTIFPHGLAFFVNEYAGSLTLYRTARNFSCFLQQMLARNILTLFQCGLAYLYFFSLNPASVSCDA</sequence>
<name>A0ABR1ZIA7_9ROSI</name>
<proteinExistence type="predicted"/>
<accession>A0ABR1ZIA7</accession>
<gene>
    <name evidence="1" type="ORF">V6N11_057051</name>
</gene>
<organism evidence="1 2">
    <name type="scientific">Hibiscus sabdariffa</name>
    <name type="common">roselle</name>
    <dbReference type="NCBI Taxonomy" id="183260"/>
    <lineage>
        <taxon>Eukaryota</taxon>
        <taxon>Viridiplantae</taxon>
        <taxon>Streptophyta</taxon>
        <taxon>Embryophyta</taxon>
        <taxon>Tracheophyta</taxon>
        <taxon>Spermatophyta</taxon>
        <taxon>Magnoliopsida</taxon>
        <taxon>eudicotyledons</taxon>
        <taxon>Gunneridae</taxon>
        <taxon>Pentapetalae</taxon>
        <taxon>rosids</taxon>
        <taxon>malvids</taxon>
        <taxon>Malvales</taxon>
        <taxon>Malvaceae</taxon>
        <taxon>Malvoideae</taxon>
        <taxon>Hibiscus</taxon>
    </lineage>
</organism>
<evidence type="ECO:0000313" key="1">
    <source>
        <dbReference type="EMBL" id="KAK8480281.1"/>
    </source>
</evidence>
<dbReference type="Proteomes" id="UP001396334">
    <property type="component" value="Unassembled WGS sequence"/>
</dbReference>